<dbReference type="Gene3D" id="3.90.550.50">
    <property type="match status" value="1"/>
</dbReference>
<dbReference type="AlphaFoldDB" id="S8CG68"/>
<sequence>MWKDLALMIREDDDDSKHGRNGCPHFVTASGNQSFVEIPCGLVEDSSVTVVGFPVSDEVSFEIELVGSQPKGFMEPPIVLQFKVVLPWKNMTNEPLIIQNSWTPDSGWGKEEKCPHHGSSDLHQVDGLVKCNTQIFRSHPANRKLTNVSEGGSTFYHFLDGSPFTATIWSGNAGFHVSVNGRHETSFAYRERLEPWLVDRVRWRGGLSILSVLAKGLPVNEEVDLAKDAQRLKAVPIPKNKKPRRLLLLIGVFSSGNNFARRSALRRSWMQYDAVRSGEVVVRFFIGLHKNKEVNFNLWKEAEAYGDIQLMPFVDYYGLLTYKTIAICLMGVDILPAEYVMKADDDAFVRIDEIVSSLKGGIIKQQPPSSSDGLIYGRIAFESSPHRDKDSKWFVSEDEWPHSSYPPWAHGPGYVISGTLAESIVRGHKKLELMMLKLEDVAVGIWMEQLKQEKKKKKKKKMEYVNEKRFNNAGCESDYIVAHYQNPRKILCLWENLQKHHKPQCCE</sequence>
<gene>
    <name evidence="15" type="ORF">M569_11234</name>
</gene>
<dbReference type="PANTHER" id="PTHR11214:SF3">
    <property type="entry name" value="BETA-1,3-GALACTOSYLTRANSFERASE 6"/>
    <property type="match status" value="1"/>
</dbReference>
<evidence type="ECO:0000313" key="16">
    <source>
        <dbReference type="Proteomes" id="UP000015453"/>
    </source>
</evidence>
<evidence type="ECO:0000256" key="2">
    <source>
        <dbReference type="ARBA" id="ARBA00004323"/>
    </source>
</evidence>
<comment type="cofactor">
    <cofactor evidence="1 13">
        <name>Mn(2+)</name>
        <dbReference type="ChEBI" id="CHEBI:29035"/>
    </cofactor>
</comment>
<dbReference type="GO" id="GO:1901137">
    <property type="term" value="P:carbohydrate derivative biosynthetic process"/>
    <property type="evidence" value="ECO:0007669"/>
    <property type="project" value="UniProtKB-ARBA"/>
</dbReference>
<evidence type="ECO:0000256" key="6">
    <source>
        <dbReference type="ARBA" id="ARBA00022679"/>
    </source>
</evidence>
<dbReference type="PROSITE" id="PS51304">
    <property type="entry name" value="GALECTIN"/>
    <property type="match status" value="1"/>
</dbReference>
<dbReference type="OrthoDB" id="2139606at2759"/>
<dbReference type="InterPro" id="IPR001079">
    <property type="entry name" value="Galectin_CRD"/>
</dbReference>
<evidence type="ECO:0000256" key="3">
    <source>
        <dbReference type="ARBA" id="ARBA00004922"/>
    </source>
</evidence>
<dbReference type="InterPro" id="IPR013320">
    <property type="entry name" value="ConA-like_dom_sf"/>
</dbReference>
<feature type="domain" description="Galectin" evidence="14">
    <location>
        <begin position="34"/>
        <end position="215"/>
    </location>
</feature>
<evidence type="ECO:0000256" key="5">
    <source>
        <dbReference type="ARBA" id="ARBA00022676"/>
    </source>
</evidence>
<dbReference type="EMBL" id="AUSU01005411">
    <property type="protein sequence ID" value="EPS63551.1"/>
    <property type="molecule type" value="Genomic_DNA"/>
</dbReference>
<evidence type="ECO:0000256" key="10">
    <source>
        <dbReference type="ARBA" id="ARBA00023034"/>
    </source>
</evidence>
<comment type="caution">
    <text evidence="15">The sequence shown here is derived from an EMBL/GenBank/DDBJ whole genome shotgun (WGS) entry which is preliminary data.</text>
</comment>
<comment type="subcellular location">
    <subcellularLocation>
        <location evidence="2 13">Golgi apparatus membrane</location>
        <topology evidence="2 13">Single-pass type II membrane protein</topology>
    </subcellularLocation>
</comment>
<evidence type="ECO:0000256" key="11">
    <source>
        <dbReference type="ARBA" id="ARBA00023136"/>
    </source>
</evidence>
<proteinExistence type="inferred from homology"/>
<evidence type="ECO:0000256" key="12">
    <source>
        <dbReference type="ARBA" id="ARBA00023211"/>
    </source>
</evidence>
<evidence type="ECO:0000256" key="7">
    <source>
        <dbReference type="ARBA" id="ARBA00022692"/>
    </source>
</evidence>
<dbReference type="UniPathway" id="UPA00378"/>
<dbReference type="GO" id="GO:0000139">
    <property type="term" value="C:Golgi membrane"/>
    <property type="evidence" value="ECO:0007669"/>
    <property type="project" value="UniProtKB-SubCell"/>
</dbReference>
<reference evidence="15 16" key="1">
    <citation type="journal article" date="2013" name="BMC Genomics">
        <title>The miniature genome of a carnivorous plant Genlisea aurea contains a low number of genes and short non-coding sequences.</title>
        <authorList>
            <person name="Leushkin E.V."/>
            <person name="Sutormin R.A."/>
            <person name="Nabieva E.R."/>
            <person name="Penin A.A."/>
            <person name="Kondrashov A.S."/>
            <person name="Logacheva M.D."/>
        </authorList>
    </citation>
    <scope>NUCLEOTIDE SEQUENCE [LARGE SCALE GENOMIC DNA]</scope>
</reference>
<keyword evidence="11" id="KW-0472">Membrane</keyword>
<dbReference type="Pfam" id="PF00337">
    <property type="entry name" value="Gal-bind_lectin"/>
    <property type="match status" value="1"/>
</dbReference>
<name>S8CG68_9LAMI</name>
<keyword evidence="16" id="KW-1185">Reference proteome</keyword>
<evidence type="ECO:0000313" key="15">
    <source>
        <dbReference type="EMBL" id="EPS63551.1"/>
    </source>
</evidence>
<keyword evidence="12 13" id="KW-0464">Manganese</keyword>
<dbReference type="GO" id="GO:0030246">
    <property type="term" value="F:carbohydrate binding"/>
    <property type="evidence" value="ECO:0007669"/>
    <property type="project" value="InterPro"/>
</dbReference>
<dbReference type="CDD" id="cd00070">
    <property type="entry name" value="GLECT"/>
    <property type="match status" value="1"/>
</dbReference>
<dbReference type="Pfam" id="PF01762">
    <property type="entry name" value="Galactosyl_T"/>
    <property type="match status" value="1"/>
</dbReference>
<dbReference type="PANTHER" id="PTHR11214">
    <property type="entry name" value="BETA-1,3-N-ACETYLGLUCOSAMINYLTRANSFERASE"/>
    <property type="match status" value="1"/>
</dbReference>
<keyword evidence="5 13" id="KW-0328">Glycosyltransferase</keyword>
<dbReference type="EC" id="2.4.1.-" evidence="13"/>
<evidence type="ECO:0000256" key="4">
    <source>
        <dbReference type="ARBA" id="ARBA00008661"/>
    </source>
</evidence>
<comment type="similarity">
    <text evidence="4 13">Belongs to the glycosyltransferase 31 family.</text>
</comment>
<comment type="pathway">
    <text evidence="3">Protein modification; protein glycosylation.</text>
</comment>
<protein>
    <recommendedName>
        <fullName evidence="13">Hexosyltransferase</fullName>
        <ecNumber evidence="13">2.4.1.-</ecNumber>
    </recommendedName>
</protein>
<dbReference type="SUPFAM" id="SSF49899">
    <property type="entry name" value="Concanavalin A-like lectins/glucanases"/>
    <property type="match status" value="1"/>
</dbReference>
<keyword evidence="9" id="KW-1133">Transmembrane helix</keyword>
<organism evidence="15 16">
    <name type="scientific">Genlisea aurea</name>
    <dbReference type="NCBI Taxonomy" id="192259"/>
    <lineage>
        <taxon>Eukaryota</taxon>
        <taxon>Viridiplantae</taxon>
        <taxon>Streptophyta</taxon>
        <taxon>Embryophyta</taxon>
        <taxon>Tracheophyta</taxon>
        <taxon>Spermatophyta</taxon>
        <taxon>Magnoliopsida</taxon>
        <taxon>eudicotyledons</taxon>
        <taxon>Gunneridae</taxon>
        <taxon>Pentapetalae</taxon>
        <taxon>asterids</taxon>
        <taxon>lamiids</taxon>
        <taxon>Lamiales</taxon>
        <taxon>Lentibulariaceae</taxon>
        <taxon>Genlisea</taxon>
    </lineage>
</organism>
<accession>S8CG68</accession>
<evidence type="ECO:0000256" key="9">
    <source>
        <dbReference type="ARBA" id="ARBA00022989"/>
    </source>
</evidence>
<evidence type="ECO:0000256" key="1">
    <source>
        <dbReference type="ARBA" id="ARBA00001936"/>
    </source>
</evidence>
<evidence type="ECO:0000256" key="13">
    <source>
        <dbReference type="RuleBase" id="RU363063"/>
    </source>
</evidence>
<dbReference type="Gene3D" id="2.60.120.200">
    <property type="match status" value="1"/>
</dbReference>
<dbReference type="GO" id="GO:0008378">
    <property type="term" value="F:galactosyltransferase activity"/>
    <property type="evidence" value="ECO:0007669"/>
    <property type="project" value="UniProtKB-ARBA"/>
</dbReference>
<evidence type="ECO:0000259" key="14">
    <source>
        <dbReference type="PROSITE" id="PS51304"/>
    </source>
</evidence>
<dbReference type="SMART" id="SM00908">
    <property type="entry name" value="Gal-bind_lectin"/>
    <property type="match status" value="1"/>
</dbReference>
<keyword evidence="6" id="KW-0808">Transferase</keyword>
<dbReference type="Proteomes" id="UP000015453">
    <property type="component" value="Unassembled WGS sequence"/>
</dbReference>
<keyword evidence="10 13" id="KW-0333">Golgi apparatus</keyword>
<keyword evidence="7" id="KW-0812">Transmembrane</keyword>
<keyword evidence="8" id="KW-0735">Signal-anchor</keyword>
<dbReference type="InterPro" id="IPR002659">
    <property type="entry name" value="Glyco_trans_31"/>
</dbReference>
<evidence type="ECO:0000256" key="8">
    <source>
        <dbReference type="ARBA" id="ARBA00022968"/>
    </source>
</evidence>